<name>A0A9C7LAY4_9BACI</name>
<accession>A0A9C7LAY4</accession>
<comment type="caution">
    <text evidence="1">The sequence shown here is derived from an EMBL/GenBank/DDBJ whole genome shotgun (WGS) entry which is preliminary data.</text>
</comment>
<evidence type="ECO:0000313" key="2">
    <source>
        <dbReference type="Proteomes" id="UP000789845"/>
    </source>
</evidence>
<organism evidence="1 2">
    <name type="scientific">Pseudoneobacillus rhizosphaerae</name>
    <dbReference type="NCBI Taxonomy" id="2880968"/>
    <lineage>
        <taxon>Bacteria</taxon>
        <taxon>Bacillati</taxon>
        <taxon>Bacillota</taxon>
        <taxon>Bacilli</taxon>
        <taxon>Bacillales</taxon>
        <taxon>Bacillaceae</taxon>
        <taxon>Pseudoneobacillus</taxon>
    </lineage>
</organism>
<dbReference type="EMBL" id="CAKJTG010000011">
    <property type="protein sequence ID" value="CAG9608547.1"/>
    <property type="molecule type" value="Genomic_DNA"/>
</dbReference>
<dbReference type="Proteomes" id="UP000789845">
    <property type="component" value="Unassembled WGS sequence"/>
</dbReference>
<sequence>MSTDRKSTGSSNNDTLGAEIILSSVGIEDALAALIEAEALKVTAAKKIASDLNTLEALDALAQLNNSVANVLGQISSIKNEININLQTGLTLRGF</sequence>
<evidence type="ECO:0000313" key="1">
    <source>
        <dbReference type="EMBL" id="CAG9608547.1"/>
    </source>
</evidence>
<dbReference type="Pfam" id="PF26595">
    <property type="entry name" value="A_ENA"/>
    <property type="match status" value="1"/>
</dbReference>
<dbReference type="InterPro" id="IPR058705">
    <property type="entry name" value="A_ENA"/>
</dbReference>
<dbReference type="RefSeq" id="WP_230496794.1">
    <property type="nucleotide sequence ID" value="NZ_CAKJTG010000011.1"/>
</dbReference>
<reference evidence="1" key="1">
    <citation type="submission" date="2021-10" db="EMBL/GenBank/DDBJ databases">
        <authorList>
            <person name="Criscuolo A."/>
        </authorList>
    </citation>
    <scope>NUCLEOTIDE SEQUENCE</scope>
    <source>
        <strain evidence="1">CIP111885</strain>
    </source>
</reference>
<protein>
    <submittedName>
        <fullName evidence="1">Uncharacterized protein</fullName>
    </submittedName>
</protein>
<keyword evidence="2" id="KW-1185">Reference proteome</keyword>
<gene>
    <name evidence="1" type="ORF">NEOCIP111885_02264</name>
</gene>
<proteinExistence type="predicted"/>
<dbReference type="AlphaFoldDB" id="A0A9C7LAY4"/>